<comment type="similarity">
    <text evidence="1">Belongs to the AfsR/DnrI/RedD regulatory family.</text>
</comment>
<name>A0A4R0KMK6_9ACTN</name>
<dbReference type="PRINTS" id="PR00364">
    <property type="entry name" value="DISEASERSIST"/>
</dbReference>
<dbReference type="Gene3D" id="3.40.50.300">
    <property type="entry name" value="P-loop containing nucleotide triphosphate hydrolases"/>
    <property type="match status" value="1"/>
</dbReference>
<dbReference type="PANTHER" id="PTHR35807:SF1">
    <property type="entry name" value="TRANSCRIPTIONAL REGULATOR REDD"/>
    <property type="match status" value="1"/>
</dbReference>
<dbReference type="InterPro" id="IPR051677">
    <property type="entry name" value="AfsR-DnrI-RedD_regulator"/>
</dbReference>
<dbReference type="SMART" id="SM00862">
    <property type="entry name" value="Trans_reg_C"/>
    <property type="match status" value="1"/>
</dbReference>
<dbReference type="InterPro" id="IPR011990">
    <property type="entry name" value="TPR-like_helical_dom_sf"/>
</dbReference>
<dbReference type="GO" id="GO:0003677">
    <property type="term" value="F:DNA binding"/>
    <property type="evidence" value="ECO:0007669"/>
    <property type="project" value="UniProtKB-UniRule"/>
</dbReference>
<keyword evidence="4" id="KW-0804">Transcription</keyword>
<dbReference type="Gene3D" id="1.25.40.10">
    <property type="entry name" value="Tetratricopeptide repeat domain"/>
    <property type="match status" value="2"/>
</dbReference>
<dbReference type="PROSITE" id="PS51755">
    <property type="entry name" value="OMPR_PHOB"/>
    <property type="match status" value="1"/>
</dbReference>
<dbReference type="GO" id="GO:0000160">
    <property type="term" value="P:phosphorelay signal transduction system"/>
    <property type="evidence" value="ECO:0007669"/>
    <property type="project" value="InterPro"/>
</dbReference>
<evidence type="ECO:0000313" key="8">
    <source>
        <dbReference type="EMBL" id="TCC61047.1"/>
    </source>
</evidence>
<evidence type="ECO:0000313" key="9">
    <source>
        <dbReference type="Proteomes" id="UP000291144"/>
    </source>
</evidence>
<dbReference type="CDD" id="cd15831">
    <property type="entry name" value="BTAD"/>
    <property type="match status" value="1"/>
</dbReference>
<sequence length="950" mass="101488">MVKVRTGGRTVRFKVLGPLEIRDGHGEPVQLGSAKLRAVLAVLLVSANRPLPAGRLVEMVWPDRRPPTAIGALRTYVSTLRRDLQLNDAPPRLVTDAAGYRMDVTAADLDLLAFEELAARGEQALRNGDPLAATELLSRGLALWRGRPLEDVAVDADPHGRLVVAEERRLAASEALVDARLALGQHTELTAELRALVEENPLRERLWQQWMLALYRSGRQADALAAFRRLRDRLAGELGTEPARAVRDLHAKILAADPKLDLPGEVSPGTRTVVPRQLPADAASFTGRRTELAEIADLLRGDPDDRVPPIGAVDGVAGIGKSALAVHAAHLVAGGFPDGQLYADLSSDSTAIGALGQFLRALDVPDGGRYDVTEAASRFRAETATRRVLVVLDNATDAAQVRPLLPAGPGCAVLVTSRRVLATLDGVRHLHLRPLSPSESTKLLGRLAGADRIAADPAAVRKLVGLCGGLPLAVRIAGARLAARPTWPVRTLTDRLANARSRLDELRADDLDVRASLQVGHRLLAAGSAEERAAASAFGLLGLPDAADLSTPFAGRLLGAVDATPVLELLVDAQLLESPAPDRYRLHELLRLLAREVAATRSVGERTAALTRAMRWQVATAWSGYAMLRPGDPRLDTAGAWADGGTTFPGVRGALEWFETERANLLASAEQAAATDGVPDEIPGQLARALFAFFHIRGHRADWIRLNQTALAVARRTKDAYAEGFAHRDLGAAYELQGGFDQAAGHLEAGLRLFTEAGDDTGRASCLNGLGTVYDSLHRYDQAADCLSQALSIARRLGDPHSQGVYLNNLGPVLGQLGRYDEALGHLAESGAIFAELGNRRGHAAAVTNLGEVHEAAGSPGEALARFTAGLAIFRELADEAGQAHCLTHLGLAHRDLGQVDRALECLRSALAICERTDDQRGAARCLRLIRETLRQAGPHGKGQRLSANE</sequence>
<dbReference type="GO" id="GO:0043531">
    <property type="term" value="F:ADP binding"/>
    <property type="evidence" value="ECO:0007669"/>
    <property type="project" value="InterPro"/>
</dbReference>
<organism evidence="8 9">
    <name type="scientific">Kribbella pittospori</name>
    <dbReference type="NCBI Taxonomy" id="722689"/>
    <lineage>
        <taxon>Bacteria</taxon>
        <taxon>Bacillati</taxon>
        <taxon>Actinomycetota</taxon>
        <taxon>Actinomycetes</taxon>
        <taxon>Propionibacteriales</taxon>
        <taxon>Kribbellaceae</taxon>
        <taxon>Kribbella</taxon>
    </lineage>
</organism>
<dbReference type="SMART" id="SM00028">
    <property type="entry name" value="TPR"/>
    <property type="match status" value="6"/>
</dbReference>
<dbReference type="Pfam" id="PF03704">
    <property type="entry name" value="BTAD"/>
    <property type="match status" value="1"/>
</dbReference>
<dbReference type="GO" id="GO:0006355">
    <property type="term" value="P:regulation of DNA-templated transcription"/>
    <property type="evidence" value="ECO:0007669"/>
    <property type="project" value="InterPro"/>
</dbReference>
<dbReference type="Gene3D" id="1.10.10.10">
    <property type="entry name" value="Winged helix-like DNA-binding domain superfamily/Winged helix DNA-binding domain"/>
    <property type="match status" value="1"/>
</dbReference>
<keyword evidence="9" id="KW-1185">Reference proteome</keyword>
<dbReference type="Pfam" id="PF13374">
    <property type="entry name" value="TPR_10"/>
    <property type="match status" value="1"/>
</dbReference>
<dbReference type="OrthoDB" id="581105at2"/>
<dbReference type="SUPFAM" id="SSF52540">
    <property type="entry name" value="P-loop containing nucleoside triphosphate hydrolases"/>
    <property type="match status" value="1"/>
</dbReference>
<keyword evidence="3 6" id="KW-0238">DNA-binding</keyword>
<evidence type="ECO:0000259" key="7">
    <source>
        <dbReference type="PROSITE" id="PS51755"/>
    </source>
</evidence>
<dbReference type="EMBL" id="SJKB01000005">
    <property type="protein sequence ID" value="TCC61047.1"/>
    <property type="molecule type" value="Genomic_DNA"/>
</dbReference>
<dbReference type="Pfam" id="PF13424">
    <property type="entry name" value="TPR_12"/>
    <property type="match status" value="2"/>
</dbReference>
<dbReference type="AlphaFoldDB" id="A0A4R0KMK6"/>
<evidence type="ECO:0000256" key="4">
    <source>
        <dbReference type="ARBA" id="ARBA00023163"/>
    </source>
</evidence>
<evidence type="ECO:0000256" key="6">
    <source>
        <dbReference type="PROSITE-ProRule" id="PRU01091"/>
    </source>
</evidence>
<dbReference type="InterPro" id="IPR036388">
    <property type="entry name" value="WH-like_DNA-bd_sf"/>
</dbReference>
<keyword evidence="2" id="KW-0805">Transcription regulation</keyword>
<dbReference type="InterPro" id="IPR016032">
    <property type="entry name" value="Sig_transdc_resp-reg_C-effctor"/>
</dbReference>
<feature type="domain" description="OmpR/PhoB-type" evidence="7">
    <location>
        <begin position="2"/>
        <end position="104"/>
    </location>
</feature>
<dbReference type="InterPro" id="IPR019734">
    <property type="entry name" value="TPR_rpt"/>
</dbReference>
<feature type="repeat" description="TPR" evidence="5">
    <location>
        <begin position="764"/>
        <end position="797"/>
    </location>
</feature>
<dbReference type="InterPro" id="IPR027417">
    <property type="entry name" value="P-loop_NTPase"/>
</dbReference>
<accession>A0A4R0KMK6</accession>
<proteinExistence type="inferred from homology"/>
<evidence type="ECO:0000256" key="5">
    <source>
        <dbReference type="PROSITE-ProRule" id="PRU00339"/>
    </source>
</evidence>
<dbReference type="InterPro" id="IPR005158">
    <property type="entry name" value="BTAD"/>
</dbReference>
<dbReference type="SUPFAM" id="SSF46894">
    <property type="entry name" value="C-terminal effector domain of the bipartite response regulators"/>
    <property type="match status" value="1"/>
</dbReference>
<dbReference type="PANTHER" id="PTHR35807">
    <property type="entry name" value="TRANSCRIPTIONAL REGULATOR REDD-RELATED"/>
    <property type="match status" value="1"/>
</dbReference>
<feature type="DNA-binding region" description="OmpR/PhoB-type" evidence="6">
    <location>
        <begin position="2"/>
        <end position="104"/>
    </location>
</feature>
<reference evidence="8 9" key="1">
    <citation type="submission" date="2019-02" db="EMBL/GenBank/DDBJ databases">
        <title>Kribbella capetownensis sp. nov. and Kribbella speibonae sp. nov., isolated from soil.</title>
        <authorList>
            <person name="Curtis S.M."/>
            <person name="Norton I."/>
            <person name="Everest G.J."/>
            <person name="Meyers P.R."/>
        </authorList>
    </citation>
    <scope>NUCLEOTIDE SEQUENCE [LARGE SCALE GENOMIC DNA]</scope>
    <source>
        <strain evidence="8 9">NRRL B-24813</strain>
    </source>
</reference>
<gene>
    <name evidence="8" type="ORF">E0H73_17470</name>
</gene>
<evidence type="ECO:0000256" key="1">
    <source>
        <dbReference type="ARBA" id="ARBA00005820"/>
    </source>
</evidence>
<evidence type="ECO:0000256" key="3">
    <source>
        <dbReference type="ARBA" id="ARBA00023125"/>
    </source>
</evidence>
<feature type="repeat" description="TPR" evidence="5">
    <location>
        <begin position="884"/>
        <end position="917"/>
    </location>
</feature>
<comment type="caution">
    <text evidence="8">The sequence shown here is derived from an EMBL/GenBank/DDBJ whole genome shotgun (WGS) entry which is preliminary data.</text>
</comment>
<protein>
    <submittedName>
        <fullName evidence="8">Tetratricopeptide repeat protein</fullName>
    </submittedName>
</protein>
<dbReference type="Proteomes" id="UP000291144">
    <property type="component" value="Unassembled WGS sequence"/>
</dbReference>
<dbReference type="SUPFAM" id="SSF48452">
    <property type="entry name" value="TPR-like"/>
    <property type="match status" value="2"/>
</dbReference>
<keyword evidence="5" id="KW-0802">TPR repeat</keyword>
<dbReference type="SMART" id="SM01043">
    <property type="entry name" value="BTAD"/>
    <property type="match status" value="1"/>
</dbReference>
<dbReference type="PROSITE" id="PS50005">
    <property type="entry name" value="TPR"/>
    <property type="match status" value="2"/>
</dbReference>
<evidence type="ECO:0000256" key="2">
    <source>
        <dbReference type="ARBA" id="ARBA00023015"/>
    </source>
</evidence>
<dbReference type="InterPro" id="IPR001867">
    <property type="entry name" value="OmpR/PhoB-type_DNA-bd"/>
</dbReference>